<name>A0A081B8B3_9HYPH</name>
<dbReference type="AlphaFoldDB" id="A0A081B8B3"/>
<organism evidence="1 2">
    <name type="scientific">Tepidicaulis marinus</name>
    <dbReference type="NCBI Taxonomy" id="1333998"/>
    <lineage>
        <taxon>Bacteria</taxon>
        <taxon>Pseudomonadati</taxon>
        <taxon>Pseudomonadota</taxon>
        <taxon>Alphaproteobacteria</taxon>
        <taxon>Hyphomicrobiales</taxon>
        <taxon>Parvibaculaceae</taxon>
        <taxon>Tepidicaulis</taxon>
    </lineage>
</organism>
<dbReference type="Gene3D" id="3.40.970.30">
    <property type="entry name" value="yp_829618.1 like domains"/>
    <property type="match status" value="1"/>
</dbReference>
<dbReference type="RefSeq" id="WP_045443266.1">
    <property type="nucleotide sequence ID" value="NZ_BBIO01000003.1"/>
</dbReference>
<accession>A0A081B8B3</accession>
<keyword evidence="2" id="KW-1185">Reference proteome</keyword>
<comment type="caution">
    <text evidence="1">The sequence shown here is derived from an EMBL/GenBank/DDBJ whole genome shotgun (WGS) entry which is preliminary data.</text>
</comment>
<dbReference type="STRING" id="1333998.M2A_0780"/>
<protein>
    <submittedName>
        <fullName evidence="1">Aldehyde ferredoxin oxidoreductase</fullName>
    </submittedName>
</protein>
<dbReference type="Proteomes" id="UP000028702">
    <property type="component" value="Unassembled WGS sequence"/>
</dbReference>
<proteinExistence type="predicted"/>
<reference evidence="1 2" key="1">
    <citation type="submission" date="2014-07" db="EMBL/GenBank/DDBJ databases">
        <title>Tepidicaulis marinum gen. nov., sp. nov., a novel marine bacterium denitrifying nitrate to nitrous oxide strictly under microaerobic conditions.</title>
        <authorList>
            <person name="Takeuchi M."/>
            <person name="Yamagishi T."/>
            <person name="Kamagata Y."/>
            <person name="Oshima K."/>
            <person name="Hattori M."/>
            <person name="Katayama T."/>
            <person name="Hanada S."/>
            <person name="Tamaki H."/>
            <person name="Marumo K."/>
            <person name="Maeda H."/>
            <person name="Nedachi M."/>
            <person name="Iwasaki W."/>
            <person name="Suwa Y."/>
            <person name="Sakata S."/>
        </authorList>
    </citation>
    <scope>NUCLEOTIDE SEQUENCE [LARGE SCALE GENOMIC DNA]</scope>
    <source>
        <strain evidence="1 2">MA2</strain>
    </source>
</reference>
<evidence type="ECO:0000313" key="1">
    <source>
        <dbReference type="EMBL" id="GAK44281.1"/>
    </source>
</evidence>
<dbReference type="EMBL" id="BBIO01000003">
    <property type="protein sequence ID" value="GAK44281.1"/>
    <property type="molecule type" value="Genomic_DNA"/>
</dbReference>
<evidence type="ECO:0000313" key="2">
    <source>
        <dbReference type="Proteomes" id="UP000028702"/>
    </source>
</evidence>
<gene>
    <name evidence="1" type="ORF">M2A_0780</name>
</gene>
<sequence>MKKFTFYEVKIEEIEPGIVVTDYGSQLVTPVLLADLLDRLAREWGDTKIAMLTIAPSATEMGKFTSVVEEKNASGFIIASAVLASNQLQRELIRVVHGQKQTAHPRRIFEDKEEAIAWLREELHGR</sequence>